<proteinExistence type="predicted"/>
<evidence type="ECO:0000313" key="2">
    <source>
        <dbReference type="Proteomes" id="UP000198976"/>
    </source>
</evidence>
<evidence type="ECO:0000313" key="1">
    <source>
        <dbReference type="EMBL" id="SDT99822.1"/>
    </source>
</evidence>
<name>A0ABY0V9G7_9ACTO</name>
<protein>
    <submittedName>
        <fullName evidence="1">Uncharacterized protein</fullName>
    </submittedName>
</protein>
<gene>
    <name evidence="1" type="ORF">SAMN04489714_1518</name>
</gene>
<reference evidence="1 2" key="1">
    <citation type="submission" date="2016-10" db="EMBL/GenBank/DDBJ databases">
        <authorList>
            <person name="Varghese N."/>
            <person name="Submissions S."/>
        </authorList>
    </citation>
    <scope>NUCLEOTIDE SEQUENCE [LARGE SCALE GENOMIC DNA]</scope>
    <source>
        <strain evidence="1 2">DSM 9169</strain>
    </source>
</reference>
<dbReference type="EMBL" id="LT629792">
    <property type="protein sequence ID" value="SDT99822.1"/>
    <property type="molecule type" value="Genomic_DNA"/>
</dbReference>
<sequence>MSEVFLSDLAPRGVTGFPSSDIRRRNDEPMVLRTDVIAALRIDTESTETWL</sequence>
<accession>A0ABY0V9G7</accession>
<keyword evidence="2" id="KW-1185">Reference proteome</keyword>
<organism evidence="1 2">
    <name type="scientific">Schaalia radingae</name>
    <dbReference type="NCBI Taxonomy" id="131110"/>
    <lineage>
        <taxon>Bacteria</taxon>
        <taxon>Bacillati</taxon>
        <taxon>Actinomycetota</taxon>
        <taxon>Actinomycetes</taxon>
        <taxon>Actinomycetales</taxon>
        <taxon>Actinomycetaceae</taxon>
        <taxon>Schaalia</taxon>
    </lineage>
</organism>
<dbReference type="RefSeq" id="WP_157886380.1">
    <property type="nucleotide sequence ID" value="NZ_LT629792.1"/>
</dbReference>
<dbReference type="Proteomes" id="UP000198976">
    <property type="component" value="Chromosome I"/>
</dbReference>